<organism evidence="1 2">
    <name type="scientific">Ixodes persulcatus</name>
    <name type="common">Taiga tick</name>
    <dbReference type="NCBI Taxonomy" id="34615"/>
    <lineage>
        <taxon>Eukaryota</taxon>
        <taxon>Metazoa</taxon>
        <taxon>Ecdysozoa</taxon>
        <taxon>Arthropoda</taxon>
        <taxon>Chelicerata</taxon>
        <taxon>Arachnida</taxon>
        <taxon>Acari</taxon>
        <taxon>Parasitiformes</taxon>
        <taxon>Ixodida</taxon>
        <taxon>Ixodoidea</taxon>
        <taxon>Ixodidae</taxon>
        <taxon>Ixodinae</taxon>
        <taxon>Ixodes</taxon>
    </lineage>
</organism>
<dbReference type="EMBL" id="JABSTQ010010706">
    <property type="protein sequence ID" value="KAG0418738.1"/>
    <property type="molecule type" value="Genomic_DNA"/>
</dbReference>
<sequence length="114" mass="12590">HFGVQSFEIVNNSRSAAAKLNEASAVTIASTQVPIVPVRPQVTNVTCVFLPTYVHNDLLVQAPSAHGKVFEITHAMHRSIPTVKTSTRYVRIVMKEQEPVPNFLRIGGHRATFD</sequence>
<proteinExistence type="predicted"/>
<accession>A0AC60PGF4</accession>
<protein>
    <submittedName>
        <fullName evidence="1">Uncharacterized protein</fullName>
    </submittedName>
</protein>
<evidence type="ECO:0000313" key="1">
    <source>
        <dbReference type="EMBL" id="KAG0418738.1"/>
    </source>
</evidence>
<feature type="non-terminal residue" evidence="1">
    <location>
        <position position="1"/>
    </location>
</feature>
<gene>
    <name evidence="1" type="ORF">HPB47_004628</name>
</gene>
<dbReference type="Proteomes" id="UP000805193">
    <property type="component" value="Unassembled WGS sequence"/>
</dbReference>
<evidence type="ECO:0000313" key="2">
    <source>
        <dbReference type="Proteomes" id="UP000805193"/>
    </source>
</evidence>
<reference evidence="1 2" key="1">
    <citation type="journal article" date="2020" name="Cell">
        <title>Large-Scale Comparative Analyses of Tick Genomes Elucidate Their Genetic Diversity and Vector Capacities.</title>
        <authorList>
            <consortium name="Tick Genome and Microbiome Consortium (TIGMIC)"/>
            <person name="Jia N."/>
            <person name="Wang J."/>
            <person name="Shi W."/>
            <person name="Du L."/>
            <person name="Sun Y."/>
            <person name="Zhan W."/>
            <person name="Jiang J.F."/>
            <person name="Wang Q."/>
            <person name="Zhang B."/>
            <person name="Ji P."/>
            <person name="Bell-Sakyi L."/>
            <person name="Cui X.M."/>
            <person name="Yuan T.T."/>
            <person name="Jiang B.G."/>
            <person name="Yang W.F."/>
            <person name="Lam T.T."/>
            <person name="Chang Q.C."/>
            <person name="Ding S.J."/>
            <person name="Wang X.J."/>
            <person name="Zhu J.G."/>
            <person name="Ruan X.D."/>
            <person name="Zhao L."/>
            <person name="Wei J.T."/>
            <person name="Ye R.Z."/>
            <person name="Que T.C."/>
            <person name="Du C.H."/>
            <person name="Zhou Y.H."/>
            <person name="Cheng J.X."/>
            <person name="Dai P.F."/>
            <person name="Guo W.B."/>
            <person name="Han X.H."/>
            <person name="Huang E.J."/>
            <person name="Li L.F."/>
            <person name="Wei W."/>
            <person name="Gao Y.C."/>
            <person name="Liu J.Z."/>
            <person name="Shao H.Z."/>
            <person name="Wang X."/>
            <person name="Wang C.C."/>
            <person name="Yang T.C."/>
            <person name="Huo Q.B."/>
            <person name="Li W."/>
            <person name="Chen H.Y."/>
            <person name="Chen S.E."/>
            <person name="Zhou L.G."/>
            <person name="Ni X.B."/>
            <person name="Tian J.H."/>
            <person name="Sheng Y."/>
            <person name="Liu T."/>
            <person name="Pan Y.S."/>
            <person name="Xia L.Y."/>
            <person name="Li J."/>
            <person name="Zhao F."/>
            <person name="Cao W.C."/>
        </authorList>
    </citation>
    <scope>NUCLEOTIDE SEQUENCE [LARGE SCALE GENOMIC DNA]</scope>
    <source>
        <strain evidence="1">Iper-2018</strain>
    </source>
</reference>
<keyword evidence="2" id="KW-1185">Reference proteome</keyword>
<comment type="caution">
    <text evidence="1">The sequence shown here is derived from an EMBL/GenBank/DDBJ whole genome shotgun (WGS) entry which is preliminary data.</text>
</comment>
<name>A0AC60PGF4_IXOPE</name>